<reference evidence="2" key="1">
    <citation type="submission" date="2023-08" db="EMBL/GenBank/DDBJ databases">
        <title>Black Yeasts Isolated from many extreme environments.</title>
        <authorList>
            <person name="Coleine C."/>
            <person name="Stajich J.E."/>
            <person name="Selbmann L."/>
        </authorList>
    </citation>
    <scope>NUCLEOTIDE SEQUENCE</scope>
    <source>
        <strain evidence="2">CCFEE 5401</strain>
    </source>
</reference>
<gene>
    <name evidence="2" type="ORF">LTR62_005610</name>
</gene>
<organism evidence="2 3">
    <name type="scientific">Meristemomyces frigidus</name>
    <dbReference type="NCBI Taxonomy" id="1508187"/>
    <lineage>
        <taxon>Eukaryota</taxon>
        <taxon>Fungi</taxon>
        <taxon>Dikarya</taxon>
        <taxon>Ascomycota</taxon>
        <taxon>Pezizomycotina</taxon>
        <taxon>Dothideomycetes</taxon>
        <taxon>Dothideomycetidae</taxon>
        <taxon>Mycosphaerellales</taxon>
        <taxon>Teratosphaeriaceae</taxon>
        <taxon>Meristemomyces</taxon>
    </lineage>
</organism>
<proteinExistence type="predicted"/>
<feature type="region of interest" description="Disordered" evidence="1">
    <location>
        <begin position="404"/>
        <end position="450"/>
    </location>
</feature>
<accession>A0AAN7TCZ2</accession>
<feature type="region of interest" description="Disordered" evidence="1">
    <location>
        <begin position="56"/>
        <end position="275"/>
    </location>
</feature>
<feature type="compositionally biased region" description="Polar residues" evidence="1">
    <location>
        <begin position="90"/>
        <end position="124"/>
    </location>
</feature>
<evidence type="ECO:0000313" key="2">
    <source>
        <dbReference type="EMBL" id="KAK5110733.1"/>
    </source>
</evidence>
<dbReference type="PANTHER" id="PTHR37332">
    <property type="entry name" value="EXPRESSED PROTEIN"/>
    <property type="match status" value="1"/>
</dbReference>
<dbReference type="AlphaFoldDB" id="A0AAN7TCZ2"/>
<comment type="caution">
    <text evidence="2">The sequence shown here is derived from an EMBL/GenBank/DDBJ whole genome shotgun (WGS) entry which is preliminary data.</text>
</comment>
<feature type="compositionally biased region" description="Low complexity" evidence="1">
    <location>
        <begin position="140"/>
        <end position="164"/>
    </location>
</feature>
<feature type="compositionally biased region" description="Polar residues" evidence="1">
    <location>
        <begin position="416"/>
        <end position="434"/>
    </location>
</feature>
<dbReference type="EMBL" id="JAVRRL010000046">
    <property type="protein sequence ID" value="KAK5110733.1"/>
    <property type="molecule type" value="Genomic_DNA"/>
</dbReference>
<feature type="compositionally biased region" description="Polar residues" evidence="1">
    <location>
        <begin position="178"/>
        <end position="191"/>
    </location>
</feature>
<evidence type="ECO:0000313" key="3">
    <source>
        <dbReference type="Proteomes" id="UP001310890"/>
    </source>
</evidence>
<protein>
    <submittedName>
        <fullName evidence="2">Uncharacterized protein</fullName>
    </submittedName>
</protein>
<sequence length="552" mass="59279">MNPCIAISIRAVAPKRSFPSSARLENKAGMPAISSTSSSVFGRLTGRKSHVLEIKDGITQQERFSQSPPLDALSEGDRNRLLTGHRRESSIPSLRNSVTDLGSTVRRSVSLRSHRTNPSTSTIGQRPRGPSSGTPLSQLTPTGSPTEPEETTGASEIYSQQSPPRQHPPRSRGKLSISARSISQRFKSTDTLVLPGQLSEEAEDRPPVPDTAGQQPKNFSMLVAPPQPTPAAPKRAPPDRPSLSSQPSFVTSQTHASGVHSQHGPPTPATAAALGSQNPNFIHRSIHETANKRMATIDYLRKVHEGNVFYFSTLHYTPGSLNTTIPSLHPNKLGRRATSYLSLGYSLPLLLEVNMNSGSPLEYLRALTALLAEFETYQSLAGSESSTGSLSRARMGQMFKTGMGLGNRSGMRTGRRSSAATENLALDTSRTNSLGIPGSGGDSGNSPLEAPSPITHHDFTYLLTPHLPFDPDFATTFSTLCDTLIDTYANLLQLVSRPETCTPAIGDAFSKADKAVRKILVANVMREFEEGTRQAVKSEVSGLGRLVLGGLM</sequence>
<dbReference type="PANTHER" id="PTHR37332:SF1">
    <property type="entry name" value="ELMO DOMAIN-CONTAINING PROTEIN"/>
    <property type="match status" value="1"/>
</dbReference>
<dbReference type="Proteomes" id="UP001310890">
    <property type="component" value="Unassembled WGS sequence"/>
</dbReference>
<feature type="compositionally biased region" description="Basic and acidic residues" evidence="1">
    <location>
        <begin position="75"/>
        <end position="89"/>
    </location>
</feature>
<name>A0AAN7TCZ2_9PEZI</name>
<feature type="compositionally biased region" description="Polar residues" evidence="1">
    <location>
        <begin position="58"/>
        <end position="68"/>
    </location>
</feature>
<feature type="compositionally biased region" description="Polar residues" evidence="1">
    <location>
        <begin position="242"/>
        <end position="260"/>
    </location>
</feature>
<evidence type="ECO:0000256" key="1">
    <source>
        <dbReference type="SAM" id="MobiDB-lite"/>
    </source>
</evidence>